<keyword evidence="2" id="KW-0732">Signal</keyword>
<evidence type="ECO:0000313" key="3">
    <source>
        <dbReference type="EMBL" id="MFC5423952.1"/>
    </source>
</evidence>
<keyword evidence="4" id="KW-1185">Reference proteome</keyword>
<sequence>MRFLSALALVAVAVPAMAAEPSPLPDGVAMLIQYFAAMVATVVVGWIALAANRFLGISLEGRHREALHSGLTTGASLILSMVAELIAQGRKPEDARRVALQTGLEYVRRSVPDAIAALHADDEMLRTMLRAKQVQIGGVPVTRPVGVRG</sequence>
<organism evidence="3 4">
    <name type="scientific">Bosea eneae</name>
    <dbReference type="NCBI Taxonomy" id="151454"/>
    <lineage>
        <taxon>Bacteria</taxon>
        <taxon>Pseudomonadati</taxon>
        <taxon>Pseudomonadota</taxon>
        <taxon>Alphaproteobacteria</taxon>
        <taxon>Hyphomicrobiales</taxon>
        <taxon>Boseaceae</taxon>
        <taxon>Bosea</taxon>
    </lineage>
</organism>
<reference evidence="4" key="1">
    <citation type="journal article" date="2019" name="Int. J. Syst. Evol. Microbiol.">
        <title>The Global Catalogue of Microorganisms (GCM) 10K type strain sequencing project: providing services to taxonomists for standard genome sequencing and annotation.</title>
        <authorList>
            <consortium name="The Broad Institute Genomics Platform"/>
            <consortium name="The Broad Institute Genome Sequencing Center for Infectious Disease"/>
            <person name="Wu L."/>
            <person name="Ma J."/>
        </authorList>
    </citation>
    <scope>NUCLEOTIDE SEQUENCE [LARGE SCALE GENOMIC DNA]</scope>
    <source>
        <strain evidence="4">NCAIM B.01391</strain>
    </source>
</reference>
<keyword evidence="1" id="KW-1133">Transmembrane helix</keyword>
<keyword evidence="1" id="KW-0812">Transmembrane</keyword>
<comment type="caution">
    <text evidence="3">The sequence shown here is derived from an EMBL/GenBank/DDBJ whole genome shotgun (WGS) entry which is preliminary data.</text>
</comment>
<keyword evidence="1" id="KW-0472">Membrane</keyword>
<protein>
    <submittedName>
        <fullName evidence="3">Uncharacterized protein</fullName>
    </submittedName>
</protein>
<feature type="chain" id="PRO_5045298873" evidence="2">
    <location>
        <begin position="19"/>
        <end position="149"/>
    </location>
</feature>
<name>A0ABW0J2D9_9HYPH</name>
<dbReference type="RefSeq" id="WP_377801980.1">
    <property type="nucleotide sequence ID" value="NZ_JBHSLW010000145.1"/>
</dbReference>
<feature type="signal peptide" evidence="2">
    <location>
        <begin position="1"/>
        <end position="18"/>
    </location>
</feature>
<accession>A0ABW0J2D9</accession>
<evidence type="ECO:0000313" key="4">
    <source>
        <dbReference type="Proteomes" id="UP001596053"/>
    </source>
</evidence>
<dbReference type="EMBL" id="JBHSLW010000145">
    <property type="protein sequence ID" value="MFC5423952.1"/>
    <property type="molecule type" value="Genomic_DNA"/>
</dbReference>
<dbReference type="Proteomes" id="UP001596053">
    <property type="component" value="Unassembled WGS sequence"/>
</dbReference>
<proteinExistence type="predicted"/>
<gene>
    <name evidence="3" type="ORF">ACFPOB_31020</name>
</gene>
<evidence type="ECO:0000256" key="2">
    <source>
        <dbReference type="SAM" id="SignalP"/>
    </source>
</evidence>
<feature type="transmembrane region" description="Helical" evidence="1">
    <location>
        <begin position="34"/>
        <end position="55"/>
    </location>
</feature>
<evidence type="ECO:0000256" key="1">
    <source>
        <dbReference type="SAM" id="Phobius"/>
    </source>
</evidence>